<dbReference type="PANTHER" id="PTHR42929">
    <property type="entry name" value="INNER MEMBRANE ABC TRANSPORTER PERMEASE PROTEIN YDCU-RELATED-RELATED"/>
    <property type="match status" value="1"/>
</dbReference>
<evidence type="ECO:0000313" key="10">
    <source>
        <dbReference type="EMBL" id="MBO1077736.1"/>
    </source>
</evidence>
<gene>
    <name evidence="10" type="ORF">IAI61_01740</name>
</gene>
<feature type="transmembrane region" description="Helical" evidence="8">
    <location>
        <begin position="526"/>
        <end position="551"/>
    </location>
</feature>
<comment type="caution">
    <text evidence="10">The sequence shown here is derived from an EMBL/GenBank/DDBJ whole genome shotgun (WGS) entry which is preliminary data.</text>
</comment>
<feature type="transmembrane region" description="Helical" evidence="8">
    <location>
        <begin position="248"/>
        <end position="269"/>
    </location>
</feature>
<evidence type="ECO:0000256" key="6">
    <source>
        <dbReference type="ARBA" id="ARBA00022989"/>
    </source>
</evidence>
<evidence type="ECO:0000259" key="9">
    <source>
        <dbReference type="PROSITE" id="PS50928"/>
    </source>
</evidence>
<sequence>MRAAVSRLPGARLGWLALPLLLFLAGFFFLPVARLLALSFDSPAGTFGHYLRILSVPAYLTSLGTTFQIALMVTVISVVIAYPVAYLMATVPPRVARLLAVCVLLPFWTSALVRTTAWIILLQRNGALNALLTGSGLTDQPVAFVYNMSGVLIGMSHVLMPFVVLPLHAAFRGIDQNLVHAAETLGAGPWALCRRLFMPMTAPGVMAGATIVFMSALGYYVTPALMGGPAQTMIAQLIAFNINQQLDWGLAGALSVTVLVATLLVFFLFQAAFGLDRLLGESTASGRIGTPFTVGSRGRSAGGWLMVAAGLLVVLFLLAPVLVVFPMSLGSSPFLAFPPTNLSLRWYNEFFARPQWMAALWNSLQVAAIAVVGATVLGTLAALGLSRLRGRLGRVVETLFILPMIVPHIILAVGLFYLLAPWGMTSGRWALGLGHIVMAVPFVVITVRASLRGFDRNLELAALGLGAGWLTMFRRVQLPAILPGIAAGGVFAFITSFDDVVLALFLTNVRSRTLPKLMYEGVTHEINPTITAVAALIVLFTFAVLLLNLLLQRRAR</sequence>
<keyword evidence="5 8" id="KW-0812">Transmembrane</keyword>
<dbReference type="SUPFAM" id="SSF161098">
    <property type="entry name" value="MetI-like"/>
    <property type="match status" value="2"/>
</dbReference>
<evidence type="ECO:0000313" key="11">
    <source>
        <dbReference type="Proteomes" id="UP001518989"/>
    </source>
</evidence>
<dbReference type="EMBL" id="JACTNG010000001">
    <property type="protein sequence ID" value="MBO1077736.1"/>
    <property type="molecule type" value="Genomic_DNA"/>
</dbReference>
<feature type="transmembrane region" description="Helical" evidence="8">
    <location>
        <begin position="61"/>
        <end position="86"/>
    </location>
</feature>
<feature type="transmembrane region" description="Helical" evidence="8">
    <location>
        <begin position="142"/>
        <end position="165"/>
    </location>
</feature>
<dbReference type="RefSeq" id="WP_207415143.1">
    <property type="nucleotide sequence ID" value="NZ_CP061179.1"/>
</dbReference>
<dbReference type="Proteomes" id="UP001518989">
    <property type="component" value="Unassembled WGS sequence"/>
</dbReference>
<dbReference type="PANTHER" id="PTHR42929:SF5">
    <property type="entry name" value="ABC TRANSPORTER PERMEASE PROTEIN"/>
    <property type="match status" value="1"/>
</dbReference>
<feature type="domain" description="ABC transmembrane type-1" evidence="9">
    <location>
        <begin position="63"/>
        <end position="269"/>
    </location>
</feature>
<evidence type="ECO:0000256" key="7">
    <source>
        <dbReference type="ARBA" id="ARBA00023136"/>
    </source>
</evidence>
<protein>
    <submittedName>
        <fullName evidence="10">ABC transporter permease subunit</fullName>
    </submittedName>
</protein>
<keyword evidence="6 8" id="KW-1133">Transmembrane helix</keyword>
<comment type="similarity">
    <text evidence="2">Belongs to the binding-protein-dependent transport system permease family. CysTW subfamily.</text>
</comment>
<feature type="transmembrane region" description="Helical" evidence="8">
    <location>
        <begin position="204"/>
        <end position="222"/>
    </location>
</feature>
<evidence type="ECO:0000256" key="4">
    <source>
        <dbReference type="ARBA" id="ARBA00022475"/>
    </source>
</evidence>
<comment type="subcellular location">
    <subcellularLocation>
        <location evidence="1 8">Cell membrane</location>
        <topology evidence="1 8">Multi-pass membrane protein</topology>
    </subcellularLocation>
</comment>
<feature type="transmembrane region" description="Helical" evidence="8">
    <location>
        <begin position="426"/>
        <end position="447"/>
    </location>
</feature>
<keyword evidence="3 8" id="KW-0813">Transport</keyword>
<dbReference type="Pfam" id="PF00528">
    <property type="entry name" value="BPD_transp_1"/>
    <property type="match status" value="2"/>
</dbReference>
<reference evidence="10 11" key="1">
    <citation type="submission" date="2020-09" db="EMBL/GenBank/DDBJ databases">
        <title>Roseomonas.</title>
        <authorList>
            <person name="Zhu W."/>
        </authorList>
    </citation>
    <scope>NUCLEOTIDE SEQUENCE [LARGE SCALE GENOMIC DNA]</scope>
    <source>
        <strain evidence="10 11">573</strain>
    </source>
</reference>
<keyword evidence="11" id="KW-1185">Reference proteome</keyword>
<dbReference type="InterPro" id="IPR035906">
    <property type="entry name" value="MetI-like_sf"/>
</dbReference>
<dbReference type="Gene3D" id="1.10.3720.10">
    <property type="entry name" value="MetI-like"/>
    <property type="match status" value="2"/>
</dbReference>
<evidence type="ECO:0000256" key="5">
    <source>
        <dbReference type="ARBA" id="ARBA00022692"/>
    </source>
</evidence>
<feature type="transmembrane region" description="Helical" evidence="8">
    <location>
        <begin position="398"/>
        <end position="420"/>
    </location>
</feature>
<feature type="domain" description="ABC transmembrane type-1" evidence="9">
    <location>
        <begin position="360"/>
        <end position="551"/>
    </location>
</feature>
<keyword evidence="7 8" id="KW-0472">Membrane</keyword>
<evidence type="ECO:0000256" key="3">
    <source>
        <dbReference type="ARBA" id="ARBA00022448"/>
    </source>
</evidence>
<proteinExistence type="inferred from homology"/>
<name>A0ABS3KN01_9PROT</name>
<feature type="transmembrane region" description="Helical" evidence="8">
    <location>
        <begin position="480"/>
        <end position="506"/>
    </location>
</feature>
<dbReference type="CDD" id="cd06261">
    <property type="entry name" value="TM_PBP2"/>
    <property type="match status" value="2"/>
</dbReference>
<organism evidence="10 11">
    <name type="scientific">Roseomonas haemaphysalidis</name>
    <dbReference type="NCBI Taxonomy" id="2768162"/>
    <lineage>
        <taxon>Bacteria</taxon>
        <taxon>Pseudomonadati</taxon>
        <taxon>Pseudomonadota</taxon>
        <taxon>Alphaproteobacteria</taxon>
        <taxon>Acetobacterales</taxon>
        <taxon>Roseomonadaceae</taxon>
        <taxon>Roseomonas</taxon>
    </lineage>
</organism>
<feature type="transmembrane region" description="Helical" evidence="8">
    <location>
        <begin position="98"/>
        <end position="122"/>
    </location>
</feature>
<feature type="transmembrane region" description="Helical" evidence="8">
    <location>
        <begin position="304"/>
        <end position="325"/>
    </location>
</feature>
<keyword evidence="4" id="KW-1003">Cell membrane</keyword>
<accession>A0ABS3KN01</accession>
<evidence type="ECO:0000256" key="8">
    <source>
        <dbReference type="RuleBase" id="RU363032"/>
    </source>
</evidence>
<evidence type="ECO:0000256" key="2">
    <source>
        <dbReference type="ARBA" id="ARBA00007069"/>
    </source>
</evidence>
<dbReference type="PROSITE" id="PS50928">
    <property type="entry name" value="ABC_TM1"/>
    <property type="match status" value="2"/>
</dbReference>
<evidence type="ECO:0000256" key="1">
    <source>
        <dbReference type="ARBA" id="ARBA00004651"/>
    </source>
</evidence>
<dbReference type="InterPro" id="IPR000515">
    <property type="entry name" value="MetI-like"/>
</dbReference>
<feature type="transmembrane region" description="Helical" evidence="8">
    <location>
        <begin position="364"/>
        <end position="386"/>
    </location>
</feature>